<feature type="compositionally biased region" description="Polar residues" evidence="1">
    <location>
        <begin position="95"/>
        <end position="106"/>
    </location>
</feature>
<dbReference type="Proteomes" id="UP000244855">
    <property type="component" value="Unassembled WGS sequence"/>
</dbReference>
<accession>A0A2V1DAF6</accession>
<feature type="compositionally biased region" description="Basic and acidic residues" evidence="1">
    <location>
        <begin position="108"/>
        <end position="117"/>
    </location>
</feature>
<evidence type="ECO:0000313" key="2">
    <source>
        <dbReference type="EMBL" id="PVH95080.1"/>
    </source>
</evidence>
<keyword evidence="3" id="KW-1185">Reference proteome</keyword>
<gene>
    <name evidence="2" type="ORF">DM02DRAFT_169029</name>
</gene>
<protein>
    <submittedName>
        <fullName evidence="2">Uncharacterized protein</fullName>
    </submittedName>
</protein>
<name>A0A2V1DAF6_9PLEO</name>
<dbReference type="EMBL" id="KZ805509">
    <property type="protein sequence ID" value="PVH95080.1"/>
    <property type="molecule type" value="Genomic_DNA"/>
</dbReference>
<sequence length="117" mass="13150">MFIRSSISLSFLNFVGYYICISPSSSASAFSIRQHEIIPTFLLYLTNHQSKTQGSIASHRIHIPRISHMALTFRSIKKKPFLNKEPPPPPPPPHSTTSQKPTNQPTAAKKEEVCMCE</sequence>
<proteinExistence type="predicted"/>
<evidence type="ECO:0000313" key="3">
    <source>
        <dbReference type="Proteomes" id="UP000244855"/>
    </source>
</evidence>
<dbReference type="AlphaFoldDB" id="A0A2V1DAF6"/>
<reference evidence="2 3" key="1">
    <citation type="journal article" date="2018" name="Sci. Rep.">
        <title>Comparative genomics provides insights into the lifestyle and reveals functional heterogeneity of dark septate endophytic fungi.</title>
        <authorList>
            <person name="Knapp D.G."/>
            <person name="Nemeth J.B."/>
            <person name="Barry K."/>
            <person name="Hainaut M."/>
            <person name="Henrissat B."/>
            <person name="Johnson J."/>
            <person name="Kuo A."/>
            <person name="Lim J.H.P."/>
            <person name="Lipzen A."/>
            <person name="Nolan M."/>
            <person name="Ohm R.A."/>
            <person name="Tamas L."/>
            <person name="Grigoriev I.V."/>
            <person name="Spatafora J.W."/>
            <person name="Nagy L.G."/>
            <person name="Kovacs G.M."/>
        </authorList>
    </citation>
    <scope>NUCLEOTIDE SEQUENCE [LARGE SCALE GENOMIC DNA]</scope>
    <source>
        <strain evidence="2 3">DSE2036</strain>
    </source>
</reference>
<organism evidence="2 3">
    <name type="scientific">Periconia macrospinosa</name>
    <dbReference type="NCBI Taxonomy" id="97972"/>
    <lineage>
        <taxon>Eukaryota</taxon>
        <taxon>Fungi</taxon>
        <taxon>Dikarya</taxon>
        <taxon>Ascomycota</taxon>
        <taxon>Pezizomycotina</taxon>
        <taxon>Dothideomycetes</taxon>
        <taxon>Pleosporomycetidae</taxon>
        <taxon>Pleosporales</taxon>
        <taxon>Massarineae</taxon>
        <taxon>Periconiaceae</taxon>
        <taxon>Periconia</taxon>
    </lineage>
</organism>
<feature type="compositionally biased region" description="Pro residues" evidence="1">
    <location>
        <begin position="85"/>
        <end position="94"/>
    </location>
</feature>
<evidence type="ECO:0000256" key="1">
    <source>
        <dbReference type="SAM" id="MobiDB-lite"/>
    </source>
</evidence>
<feature type="region of interest" description="Disordered" evidence="1">
    <location>
        <begin position="80"/>
        <end position="117"/>
    </location>
</feature>